<dbReference type="PROSITE" id="PS00041">
    <property type="entry name" value="HTH_ARAC_FAMILY_1"/>
    <property type="match status" value="1"/>
</dbReference>
<keyword evidence="6" id="KW-1185">Reference proteome</keyword>
<keyword evidence="2" id="KW-0238">DNA-binding</keyword>
<gene>
    <name evidence="5" type="ORF">MJB10_06540</name>
</gene>
<feature type="domain" description="HTH araC/xylS-type" evidence="4">
    <location>
        <begin position="194"/>
        <end position="293"/>
    </location>
</feature>
<dbReference type="InterPro" id="IPR020449">
    <property type="entry name" value="Tscrpt_reg_AraC-type_HTH"/>
</dbReference>
<dbReference type="Gene3D" id="1.10.10.60">
    <property type="entry name" value="Homeodomain-like"/>
    <property type="match status" value="1"/>
</dbReference>
<dbReference type="SMART" id="SM00342">
    <property type="entry name" value="HTH_ARAC"/>
    <property type="match status" value="1"/>
</dbReference>
<dbReference type="PRINTS" id="PR00032">
    <property type="entry name" value="HTHARAC"/>
</dbReference>
<dbReference type="KEGG" id="proo:MJB10_06540"/>
<dbReference type="Pfam" id="PF12833">
    <property type="entry name" value="HTH_18"/>
    <property type="match status" value="1"/>
</dbReference>
<sequence>MSLEGPIVPGGDPRWNREVEERLKEFPIHIQLDEPITQTTWHQQPGVEIHITSEGRAAFVSGDHFWVQKARRVIVHRGGQPHRFIGLAEKTFKRTVVCFDPDVWMGLSEKNLLPLMALDWLREGEPLQLELDVEAYARIQEQARVIEQELRMKSEGWRELGLAKLLEMVVLLKRMSSPVFSKPEDDQQVSALVQHSIEYALQHLEEELTLARMAKRFAISEEHLTRSFTREIGTSFHRFLIAARISKSCELMTEKLGMPISDIALQVGYSTLAHYSHMFKQITGMSPTQYRKEWTSSLRKS</sequence>
<dbReference type="SUPFAM" id="SSF46689">
    <property type="entry name" value="Homeodomain-like"/>
    <property type="match status" value="2"/>
</dbReference>
<dbReference type="RefSeq" id="WP_314802758.1">
    <property type="nucleotide sequence ID" value="NZ_CP130319.1"/>
</dbReference>
<proteinExistence type="predicted"/>
<dbReference type="GO" id="GO:0003700">
    <property type="term" value="F:DNA-binding transcription factor activity"/>
    <property type="evidence" value="ECO:0007669"/>
    <property type="project" value="InterPro"/>
</dbReference>
<evidence type="ECO:0000256" key="3">
    <source>
        <dbReference type="ARBA" id="ARBA00023163"/>
    </source>
</evidence>
<evidence type="ECO:0000256" key="1">
    <source>
        <dbReference type="ARBA" id="ARBA00023015"/>
    </source>
</evidence>
<dbReference type="AlphaFoldDB" id="A0AA96RLT3"/>
<evidence type="ECO:0000313" key="5">
    <source>
        <dbReference type="EMBL" id="WNR45754.1"/>
    </source>
</evidence>
<dbReference type="PROSITE" id="PS01124">
    <property type="entry name" value="HTH_ARAC_FAMILY_2"/>
    <property type="match status" value="1"/>
</dbReference>
<dbReference type="InterPro" id="IPR018060">
    <property type="entry name" value="HTH_AraC"/>
</dbReference>
<dbReference type="PANTHER" id="PTHR43280:SF27">
    <property type="entry name" value="TRANSCRIPTIONAL REGULATOR MTLR"/>
    <property type="match status" value="1"/>
</dbReference>
<evidence type="ECO:0000313" key="6">
    <source>
        <dbReference type="Proteomes" id="UP001304650"/>
    </source>
</evidence>
<keyword evidence="1" id="KW-0805">Transcription regulation</keyword>
<dbReference type="InterPro" id="IPR018062">
    <property type="entry name" value="HTH_AraC-typ_CS"/>
</dbReference>
<evidence type="ECO:0000259" key="4">
    <source>
        <dbReference type="PROSITE" id="PS01124"/>
    </source>
</evidence>
<organism evidence="5 6">
    <name type="scientific">Paenibacillus roseopurpureus</name>
    <dbReference type="NCBI Taxonomy" id="2918901"/>
    <lineage>
        <taxon>Bacteria</taxon>
        <taxon>Bacillati</taxon>
        <taxon>Bacillota</taxon>
        <taxon>Bacilli</taxon>
        <taxon>Bacillales</taxon>
        <taxon>Paenibacillaceae</taxon>
        <taxon>Paenibacillus</taxon>
    </lineage>
</organism>
<dbReference type="GO" id="GO:0043565">
    <property type="term" value="F:sequence-specific DNA binding"/>
    <property type="evidence" value="ECO:0007669"/>
    <property type="project" value="InterPro"/>
</dbReference>
<dbReference type="EMBL" id="CP130319">
    <property type="protein sequence ID" value="WNR45754.1"/>
    <property type="molecule type" value="Genomic_DNA"/>
</dbReference>
<dbReference type="SUPFAM" id="SSF51215">
    <property type="entry name" value="Regulatory protein AraC"/>
    <property type="match status" value="1"/>
</dbReference>
<dbReference type="PANTHER" id="PTHR43280">
    <property type="entry name" value="ARAC-FAMILY TRANSCRIPTIONAL REGULATOR"/>
    <property type="match status" value="1"/>
</dbReference>
<evidence type="ECO:0000256" key="2">
    <source>
        <dbReference type="ARBA" id="ARBA00023125"/>
    </source>
</evidence>
<accession>A0AA96RLT3</accession>
<dbReference type="InterPro" id="IPR009057">
    <property type="entry name" value="Homeodomain-like_sf"/>
</dbReference>
<protein>
    <submittedName>
        <fullName evidence="5">AraC family transcriptional regulator</fullName>
    </submittedName>
</protein>
<keyword evidence="3" id="KW-0804">Transcription</keyword>
<reference evidence="5" key="1">
    <citation type="submission" date="2022-02" db="EMBL/GenBank/DDBJ databases">
        <title>Paenibacillus sp. MBLB1832 Whole Genome Shotgun Sequencing.</title>
        <authorList>
            <person name="Hwang C.Y."/>
            <person name="Cho E.-S."/>
            <person name="Seo M.-J."/>
        </authorList>
    </citation>
    <scope>NUCLEOTIDE SEQUENCE</scope>
    <source>
        <strain evidence="5">MBLB1832</strain>
    </source>
</reference>
<dbReference type="InterPro" id="IPR037923">
    <property type="entry name" value="HTH-like"/>
</dbReference>
<dbReference type="Proteomes" id="UP001304650">
    <property type="component" value="Chromosome"/>
</dbReference>
<name>A0AA96RLT3_9BACL</name>